<protein>
    <submittedName>
        <fullName evidence="5">Putative phospholipid-binding lipoprotein MlaA</fullName>
    </submittedName>
    <submittedName>
        <fullName evidence="6">VacJ family lipoprotein</fullName>
    </submittedName>
</protein>
<sequence>MMQRKIKIGLLSLSILLAGCSSNPKHPQDPLEKLNRGVYGFNKVVDKTLVKPVAYTYKTFIPRPIQSGVGNFFGNLGEVTTIGNDILQFKIKYATHDFARLVINSTIGLLGLFDVAGELGLDKRKEDFGQTLYTWGYEKSAYLVLPLLGPSTFRDGIGLTVDYFGMSVWPWIESDRARYGLLGLNLIDTRASLINKETILDTIAIDEYSLIRDAYLQHRTFLSTDGQSDFKEGEDPMDDLDGYDDEVKDSKEDQQAIDAAKQMVNPDTLESSPTAP</sequence>
<dbReference type="PATRIC" id="fig|1590042.3.peg.2156"/>
<keyword evidence="2 4" id="KW-0732">Signal</keyword>
<dbReference type="AlphaFoldDB" id="A0A0Q9YIZ4"/>
<dbReference type="Proteomes" id="UP000051494">
    <property type="component" value="Unassembled WGS sequence"/>
</dbReference>
<evidence type="ECO:0000256" key="2">
    <source>
        <dbReference type="ARBA" id="ARBA00022729"/>
    </source>
</evidence>
<evidence type="ECO:0000313" key="5">
    <source>
        <dbReference type="EMBL" id="KRG17650.1"/>
    </source>
</evidence>
<comment type="caution">
    <text evidence="5">The sequence shown here is derived from an EMBL/GenBank/DDBJ whole genome shotgun (WGS) entry which is preliminary data.</text>
</comment>
<dbReference type="RefSeq" id="WP_057625211.1">
    <property type="nucleotide sequence ID" value="NZ_LKHV02000001.1"/>
</dbReference>
<dbReference type="OrthoDB" id="9785326at2"/>
<organism evidence="5">
    <name type="scientific">Candidatus Berkiella cookevillensis</name>
    <dbReference type="NCBI Taxonomy" id="437022"/>
    <lineage>
        <taxon>Bacteria</taxon>
        <taxon>Pseudomonadati</taxon>
        <taxon>Pseudomonadota</taxon>
        <taxon>Gammaproteobacteria</taxon>
        <taxon>Candidatus Berkiellales</taxon>
        <taxon>Candidatus Berkiellaceae</taxon>
        <taxon>Candidatus Berkiella</taxon>
    </lineage>
</organism>
<feature type="compositionally biased region" description="Acidic residues" evidence="3">
    <location>
        <begin position="235"/>
        <end position="247"/>
    </location>
</feature>
<reference evidence="5" key="1">
    <citation type="submission" date="2015-09" db="EMBL/GenBank/DDBJ databases">
        <title>Draft Genome Sequences of Two Novel Amoeba-resistant Intranuclear Bacteria, Candidatus Berkiella cookevillensis and Candidatus Berkiella aquae.</title>
        <authorList>
            <person name="Mehari Y.T."/>
            <person name="Arivett B.A."/>
            <person name="Farone A.L."/>
            <person name="Gunderson J.H."/>
            <person name="Farone M.B."/>
        </authorList>
    </citation>
    <scope>NUCLEOTIDE SEQUENCE [LARGE SCALE GENOMIC DNA]</scope>
    <source>
        <strain evidence="5">CC99</strain>
    </source>
</reference>
<feature type="signal peptide" evidence="4">
    <location>
        <begin position="1"/>
        <end position="27"/>
    </location>
</feature>
<dbReference type="PANTHER" id="PTHR30035:SF3">
    <property type="entry name" value="INTERMEMBRANE PHOSPHOLIPID TRANSPORT SYSTEM LIPOPROTEIN MLAA"/>
    <property type="match status" value="1"/>
</dbReference>
<dbReference type="InterPro" id="IPR007428">
    <property type="entry name" value="MlaA"/>
</dbReference>
<accession>A0A0Q9YIZ4</accession>
<evidence type="ECO:0000256" key="3">
    <source>
        <dbReference type="SAM" id="MobiDB-lite"/>
    </source>
</evidence>
<keyword evidence="7" id="KW-1185">Reference proteome</keyword>
<dbReference type="Pfam" id="PF04333">
    <property type="entry name" value="MlaA"/>
    <property type="match status" value="1"/>
</dbReference>
<dbReference type="GO" id="GO:0016020">
    <property type="term" value="C:membrane"/>
    <property type="evidence" value="ECO:0007669"/>
    <property type="project" value="InterPro"/>
</dbReference>
<feature type="region of interest" description="Disordered" evidence="3">
    <location>
        <begin position="226"/>
        <end position="253"/>
    </location>
</feature>
<gene>
    <name evidence="5" type="primary">mlaA</name>
    <name evidence="6" type="ORF">CC99x_004025</name>
    <name evidence="5" type="ORF">CC99x_02109</name>
</gene>
<comment type="similarity">
    <text evidence="1">Belongs to the MlaA family.</text>
</comment>
<evidence type="ECO:0000256" key="1">
    <source>
        <dbReference type="ARBA" id="ARBA00010634"/>
    </source>
</evidence>
<evidence type="ECO:0000313" key="6">
    <source>
        <dbReference type="EMBL" id="MCS5708067.1"/>
    </source>
</evidence>
<dbReference type="PANTHER" id="PTHR30035">
    <property type="entry name" value="LIPOPROTEIN VACJ-RELATED"/>
    <property type="match status" value="1"/>
</dbReference>
<evidence type="ECO:0000256" key="4">
    <source>
        <dbReference type="SAM" id="SignalP"/>
    </source>
</evidence>
<keyword evidence="5" id="KW-0449">Lipoprotein</keyword>
<dbReference type="STRING" id="437022.CC99x_02109"/>
<dbReference type="PROSITE" id="PS51257">
    <property type="entry name" value="PROKAR_LIPOPROTEIN"/>
    <property type="match status" value="1"/>
</dbReference>
<dbReference type="PRINTS" id="PR01805">
    <property type="entry name" value="VACJLIPOPROT"/>
</dbReference>
<dbReference type="EMBL" id="LKHV01000013">
    <property type="protein sequence ID" value="KRG17650.1"/>
    <property type="molecule type" value="Genomic_DNA"/>
</dbReference>
<evidence type="ECO:0000313" key="7">
    <source>
        <dbReference type="Proteomes" id="UP000051494"/>
    </source>
</evidence>
<dbReference type="EMBL" id="LKHV02000001">
    <property type="protein sequence ID" value="MCS5708067.1"/>
    <property type="molecule type" value="Genomic_DNA"/>
</dbReference>
<name>A0A0Q9YIZ4_9GAMM</name>
<reference evidence="6" key="2">
    <citation type="journal article" date="2016" name="Genome Announc.">
        <title>Draft Genome Sequences of Two Novel Amoeba-Resistant Intranuclear Bacteria, 'Candidatus Berkiella cookevillensis' and 'Candidatus Berkiella aquae'.</title>
        <authorList>
            <person name="Mehari Y.T."/>
            <person name="Arivett B.A."/>
            <person name="Farone A.L."/>
            <person name="Gunderson J.H."/>
            <person name="Farone M.B."/>
        </authorList>
    </citation>
    <scope>NUCLEOTIDE SEQUENCE</scope>
    <source>
        <strain evidence="6">CC99</strain>
    </source>
</reference>
<proteinExistence type="inferred from homology"/>
<dbReference type="GO" id="GO:0120010">
    <property type="term" value="P:intermembrane phospholipid transfer"/>
    <property type="evidence" value="ECO:0007669"/>
    <property type="project" value="TreeGrafter"/>
</dbReference>
<feature type="chain" id="PRO_5043129661" evidence="4">
    <location>
        <begin position="28"/>
        <end position="276"/>
    </location>
</feature>
<reference evidence="6" key="3">
    <citation type="submission" date="2021-06" db="EMBL/GenBank/DDBJ databases">
        <title>Genomic Description and Analysis of Intracellular Bacteria, Candidatus Berkiella cookevillensis and Candidatus Berkiella aquae.</title>
        <authorList>
            <person name="Kidane D.T."/>
            <person name="Mehari Y.T."/>
            <person name="Rice F.C."/>
            <person name="Arivett B.A."/>
            <person name="Farone A.L."/>
            <person name="Berk S.G."/>
            <person name="Farone M.B."/>
        </authorList>
    </citation>
    <scope>NUCLEOTIDE SEQUENCE</scope>
    <source>
        <strain evidence="6">CC99</strain>
    </source>
</reference>